<comment type="caution">
    <text evidence="2">The sequence shown here is derived from an EMBL/GenBank/DDBJ whole genome shotgun (WGS) entry which is preliminary data.</text>
</comment>
<feature type="compositionally biased region" description="Basic and acidic residues" evidence="1">
    <location>
        <begin position="2226"/>
        <end position="2238"/>
    </location>
</feature>
<gene>
    <name evidence="2" type="ORF">OPKNFCMD_6829</name>
</gene>
<reference evidence="2" key="2">
    <citation type="submission" date="2021-08" db="EMBL/GenBank/DDBJ databases">
        <authorList>
            <person name="Tani A."/>
            <person name="Ola A."/>
            <person name="Ogura Y."/>
            <person name="Katsura K."/>
            <person name="Hayashi T."/>
        </authorList>
    </citation>
    <scope>NUCLEOTIDE SEQUENCE</scope>
    <source>
        <strain evidence="2">KCTC 52305</strain>
    </source>
</reference>
<name>A0ABQ4RBA2_9HYPH</name>
<feature type="region of interest" description="Disordered" evidence="1">
    <location>
        <begin position="1003"/>
        <end position="1027"/>
    </location>
</feature>
<keyword evidence="3" id="KW-1185">Reference proteome</keyword>
<organism evidence="2 3">
    <name type="scientific">Methylobacterium crusticola</name>
    <dbReference type="NCBI Taxonomy" id="1697972"/>
    <lineage>
        <taxon>Bacteria</taxon>
        <taxon>Pseudomonadati</taxon>
        <taxon>Pseudomonadota</taxon>
        <taxon>Alphaproteobacteria</taxon>
        <taxon>Hyphomicrobiales</taxon>
        <taxon>Methylobacteriaceae</taxon>
        <taxon>Methylobacterium</taxon>
    </lineage>
</organism>
<feature type="region of interest" description="Disordered" evidence="1">
    <location>
        <begin position="2186"/>
        <end position="2248"/>
    </location>
</feature>
<feature type="compositionally biased region" description="Basic and acidic residues" evidence="1">
    <location>
        <begin position="812"/>
        <end position="821"/>
    </location>
</feature>
<feature type="compositionally biased region" description="Basic and acidic residues" evidence="1">
    <location>
        <begin position="261"/>
        <end position="274"/>
    </location>
</feature>
<feature type="compositionally biased region" description="Basic and acidic residues" evidence="1">
    <location>
        <begin position="2021"/>
        <end position="2037"/>
    </location>
</feature>
<feature type="compositionally biased region" description="Basic and acidic residues" evidence="1">
    <location>
        <begin position="735"/>
        <end position="744"/>
    </location>
</feature>
<feature type="region of interest" description="Disordered" evidence="1">
    <location>
        <begin position="405"/>
        <end position="437"/>
    </location>
</feature>
<feature type="compositionally biased region" description="Basic and acidic residues" evidence="1">
    <location>
        <begin position="868"/>
        <end position="886"/>
    </location>
</feature>
<feature type="compositionally biased region" description="Basic and acidic residues" evidence="1">
    <location>
        <begin position="214"/>
        <end position="233"/>
    </location>
</feature>
<feature type="region of interest" description="Disordered" evidence="1">
    <location>
        <begin position="1179"/>
        <end position="1233"/>
    </location>
</feature>
<feature type="region of interest" description="Disordered" evidence="1">
    <location>
        <begin position="762"/>
        <end position="842"/>
    </location>
</feature>
<feature type="region of interest" description="Disordered" evidence="1">
    <location>
        <begin position="303"/>
        <end position="331"/>
    </location>
</feature>
<feature type="compositionally biased region" description="Basic residues" evidence="1">
    <location>
        <begin position="1456"/>
        <end position="1468"/>
    </location>
</feature>
<feature type="compositionally biased region" description="Basic and acidic residues" evidence="1">
    <location>
        <begin position="2522"/>
        <end position="2546"/>
    </location>
</feature>
<feature type="region of interest" description="Disordered" evidence="1">
    <location>
        <begin position="693"/>
        <end position="744"/>
    </location>
</feature>
<feature type="region of interest" description="Disordered" evidence="1">
    <location>
        <begin position="866"/>
        <end position="893"/>
    </location>
</feature>
<proteinExistence type="predicted"/>
<feature type="region of interest" description="Disordered" evidence="1">
    <location>
        <begin position="656"/>
        <end position="676"/>
    </location>
</feature>
<evidence type="ECO:0000313" key="3">
    <source>
        <dbReference type="Proteomes" id="UP001055167"/>
    </source>
</evidence>
<dbReference type="EMBL" id="BPQH01000048">
    <property type="protein sequence ID" value="GJD54049.1"/>
    <property type="molecule type" value="Genomic_DNA"/>
</dbReference>
<protein>
    <submittedName>
        <fullName evidence="2">Uncharacterized protein</fullName>
    </submittedName>
</protein>
<dbReference type="Proteomes" id="UP001055167">
    <property type="component" value="Unassembled WGS sequence"/>
</dbReference>
<feature type="compositionally biased region" description="Basic and acidic residues" evidence="1">
    <location>
        <begin position="770"/>
        <end position="781"/>
    </location>
</feature>
<feature type="compositionally biased region" description="Basic and acidic residues" evidence="1">
    <location>
        <begin position="708"/>
        <end position="724"/>
    </location>
</feature>
<feature type="compositionally biased region" description="Basic and acidic residues" evidence="1">
    <location>
        <begin position="315"/>
        <end position="331"/>
    </location>
</feature>
<sequence>MQDLAACVGRLAAEHDLHPEGVVLGVGEAHARRHRDWAAALDEDDGGIGARRRRVEVDHRRVVDRHDREAHGGIRHGAVRIDDTVGDDGRAVEVRGRREGERTVGVERHRAVGDGHCLARRDRPALDHGDSERVAVGIGIGARRTARRAEAGDRIEGDRDVLGRRDGVVDRDRGRVGDGEDEARLVWHGAAVGRRDRDRVGAAPRRGSVEGAGDDARRADRQAGRQAGRREGEGVAVGVSEEVRDVERHGLAVRPDAVGNRARDRRVVDRGDHDRHRRGVGAAVAVVDRIGEGLGAVEVRVRREKQDRAPGPPGDELHDAVARRDSGTADDQRDVLDADHHVGVAVRIDVVAQDIDEDRHVLDRVDHGVVLGLRRQVVHRVGELARRPGALGILGRDGDQVVARARRPRGVGGDRARDDAARRDGEPRRQAGREEGEPLALGIAEIARDVDGDRVAVVAHGVGDRRRRDRRVVHRGDRDVDDRGREAALAVADPVHHRVDAAVIDVRRVPQGAVRVDRDRAVGRHRGEGGIDEQGVAVGVDVVADDVDVDARVLRDRHGVVDAGRRRVGDGEDEARRGGRGAVRCGDGDGVDAVAGRPALAGVAGDRAGDRAGRGINREARRQAGGGEGEGVALGIGEERREDEGLRAEAVAIGADDGRDRRGGGRVVHARDHHRQGRGVGAAVGVLQRVDDAGGARLPGPEVGKVWPGREGEGAVGRDREAAARRATHRGGCTGRDRHPVDTGDRQRVSVVVLVVVEHVARSRSRERRHGVGEALGRDVGDEPGEGPARAQGAVRGGDRHAVDAAPHGRGVPRDGARDEAGDGIDGEALRQTGRREGEGNALRVREVDREVLRLGEHERLAVGVDPIGDRGRDRGVVGRQHRDPDAGAGKAAVAVADRVDDRVGPVEVRGRRVDERAAVDRDGAGARGGRHDGQRVGVRVDVVGQHRDADRHVLGGGRGVVDGDRRRVGHRQGEGLAQGLAARVGGRHGDRVDPAADLARAARDGAGEEARHGVDHQPLRQAGRREGERVVVGVAEEVGEVVGEALAVGPDAVGDRRDDPGRVVHRRHRHQGRRGVAAAVVVDDRVGEGFLAGEIRVGREAQHLGLGAVEDELHAAVGSGDRRAVEHQHDVVDRDHPLGIAVRVGVVAEDRDDDRGVLGRRRHVVARLRRQVEHRIGEAHAARRAARVPHRHGHRVGQGSGRTRGVRHQPAGDAPGRRVEAEPRRQPRRREAEGLALRVAEERARVDRVDVAVVADAVGDRGCDGRVVDRRHRHAHRCARGAAVAVRDRVDDRVDPVEVRVRRVGDRAVLAEGHRAVSGAGGDHPQRVAVGIGIRHAAAGAAVEHVESDGGVLEGAGGVVARDRGRVGHHHGVAVGRGAALPVRDGDDHRVGTVAAGAALAGVAVDGARDEAVRRDRQARRQAGRREGQTVAVDVGEIGGGVEADRLPVGAHPVRQGRRRHRRVVGRRHGDGDVVLGEPPAPVGDDVAEAVGAVEIGRRLVGEGAVRVDRHGAARRRRAAGRVGDRVAVGIEGGRQGGGQRRILAGGVGGIRCDRRVVDRGDKAGDRGARRAALAVRDGVGERDRAVDVGARHEGQGAVGVERDAAACHRDRAAGHDADAVDGRDRQRVTVAVAVVPQNRDGDGGVLGAGEAVRECRRGVLDRRHQAGDGGAVAAAVAVRERVGERDWAVEIGLRHEGEGAVGVERHRAAGDHDGAARRDEGAVDLDQAEDVAVDVAVVATHLEGDGTVLRHGEAVVAEHRRVIDRGEGAGDGCRRDTAAPVRDGVREGDRAVEVQGRHEGEGPVGVQGHGAARHRDRAAGHDAGAVDGGNGQRVAVGVAVVRQHRDQRGRVLGAGEAVGERHRRILDRRHHSAHRRGGAAPLPVRDGIGERERSVEVELRHEAERAVGVERDRASRHRDRRAGGNRPAVDGGDRQRVRVDVRIVRQHGEGRGRVLGCDEAIGGRHRGVVDRRDGAGDRGRGAAALPVRDGVGERHRAVGVRGGREGQRAVAVQGHGAVRHRDREAGRDGLPVDRRDRQRRPLGIGVVEARIDGDRLILAGRDPVALRDRRVVGAGHDHGRGAGGGAALAVGERIGRLRHPGLARREVDEVGAGLEAEAAIRSDREAAARRARDRYADEAGGAIDGGDGKGVAVRVEIRAGSVIRQHRAADRRVLVGREGIVPGDRHRVRHREGEGAAGGEPEAVGGGDRDRVGAAGARAGRQGAADEARRGIDGQARRQARGGEAQSVAGIRIGEAVREGQREGRAVLSGLVGDRRRDRRVVAAGDRDGEARIRHRPRGVGDPVGDGGRAALTLGEVGEGAGRVEGRAAVGGNDEAAPGRSRHEGADLPGRPVHRDDRERVAVRIGIVDEQARGDWGVRVGGGGVGCGDRRVVDRRDRHRDRVFAGDRAVVNRVGEAVEAVGIGLRHVQEGAVRTDVDPAVRRLAAARPVGHDVAIDVARGRQPALERRVLRRRDGGIRRHRGVVDRRHRDGAGVRVGERAARTGIAAIVRHHRQRDGAVDIRCRREERGGRPRQEGVDRRDGAGEDEAAGAGADDRDLGGRGRRQGAAID</sequence>
<feature type="region of interest" description="Disordered" evidence="1">
    <location>
        <begin position="197"/>
        <end position="236"/>
    </location>
</feature>
<feature type="region of interest" description="Disordered" evidence="1">
    <location>
        <begin position="2331"/>
        <end position="2355"/>
    </location>
</feature>
<feature type="compositionally biased region" description="Basic and acidic residues" evidence="1">
    <location>
        <begin position="1216"/>
        <end position="1233"/>
    </location>
</feature>
<feature type="region of interest" description="Disordered" evidence="1">
    <location>
        <begin position="1455"/>
        <end position="1482"/>
    </location>
</feature>
<evidence type="ECO:0000256" key="1">
    <source>
        <dbReference type="SAM" id="MobiDB-lite"/>
    </source>
</evidence>
<feature type="compositionally biased region" description="Low complexity" evidence="1">
    <location>
        <begin position="2215"/>
        <end position="2225"/>
    </location>
</feature>
<reference evidence="2" key="1">
    <citation type="journal article" date="2021" name="Front. Microbiol.">
        <title>Comprehensive Comparative Genomics and Phenotyping of Methylobacterium Species.</title>
        <authorList>
            <person name="Alessa O."/>
            <person name="Ogura Y."/>
            <person name="Fujitani Y."/>
            <person name="Takami H."/>
            <person name="Hayashi T."/>
            <person name="Sahin N."/>
            <person name="Tani A."/>
        </authorList>
    </citation>
    <scope>NUCLEOTIDE SEQUENCE</scope>
    <source>
        <strain evidence="2">KCTC 52305</strain>
    </source>
</reference>
<feature type="region of interest" description="Disordered" evidence="1">
    <location>
        <begin position="2014"/>
        <end position="2037"/>
    </location>
</feature>
<feature type="region of interest" description="Disordered" evidence="1">
    <location>
        <begin position="2522"/>
        <end position="2573"/>
    </location>
</feature>
<evidence type="ECO:0000313" key="2">
    <source>
        <dbReference type="EMBL" id="GJD54049.1"/>
    </source>
</evidence>
<feature type="compositionally biased region" description="Basic residues" evidence="1">
    <location>
        <begin position="1183"/>
        <end position="1196"/>
    </location>
</feature>
<feature type="region of interest" description="Disordered" evidence="1">
    <location>
        <begin position="1910"/>
        <end position="1936"/>
    </location>
</feature>
<feature type="compositionally biased region" description="Basic and acidic residues" evidence="1">
    <location>
        <begin position="412"/>
        <end position="436"/>
    </location>
</feature>
<feature type="region of interest" description="Disordered" evidence="1">
    <location>
        <begin position="250"/>
        <end position="278"/>
    </location>
</feature>
<accession>A0ABQ4RBA2</accession>